<comment type="caution">
    <text evidence="1">The sequence shown here is derived from an EMBL/GenBank/DDBJ whole genome shotgun (WGS) entry which is preliminary data.</text>
</comment>
<dbReference type="AlphaFoldDB" id="A0ABD0R546"/>
<dbReference type="Proteomes" id="UP001529510">
    <property type="component" value="Unassembled WGS sequence"/>
</dbReference>
<sequence>MATSPPTLPLTIREPVRCICSMQGTGFSCPSGVGGRPPLMKVVTGDILVDITGRNVSEYLLYTSDRLRLH</sequence>
<evidence type="ECO:0000313" key="2">
    <source>
        <dbReference type="Proteomes" id="UP001529510"/>
    </source>
</evidence>
<keyword evidence="2" id="KW-1185">Reference proteome</keyword>
<feature type="non-terminal residue" evidence="1">
    <location>
        <position position="1"/>
    </location>
</feature>
<proteinExistence type="predicted"/>
<feature type="non-terminal residue" evidence="1">
    <location>
        <position position="70"/>
    </location>
</feature>
<gene>
    <name evidence="1" type="ORF">M9458_011935</name>
</gene>
<accession>A0ABD0R546</accession>
<dbReference type="EMBL" id="JAMKFB020000005">
    <property type="protein sequence ID" value="KAL0193639.1"/>
    <property type="molecule type" value="Genomic_DNA"/>
</dbReference>
<reference evidence="1 2" key="1">
    <citation type="submission" date="2024-05" db="EMBL/GenBank/DDBJ databases">
        <title>Genome sequencing and assembly of Indian major carp, Cirrhinus mrigala (Hamilton, 1822).</title>
        <authorList>
            <person name="Mohindra V."/>
            <person name="Chowdhury L.M."/>
            <person name="Lal K."/>
            <person name="Jena J.K."/>
        </authorList>
    </citation>
    <scope>NUCLEOTIDE SEQUENCE [LARGE SCALE GENOMIC DNA]</scope>
    <source>
        <strain evidence="1">CM1030</strain>
        <tissue evidence="1">Blood</tissue>
    </source>
</reference>
<evidence type="ECO:0000313" key="1">
    <source>
        <dbReference type="EMBL" id="KAL0193639.1"/>
    </source>
</evidence>
<organism evidence="1 2">
    <name type="scientific">Cirrhinus mrigala</name>
    <name type="common">Mrigala</name>
    <dbReference type="NCBI Taxonomy" id="683832"/>
    <lineage>
        <taxon>Eukaryota</taxon>
        <taxon>Metazoa</taxon>
        <taxon>Chordata</taxon>
        <taxon>Craniata</taxon>
        <taxon>Vertebrata</taxon>
        <taxon>Euteleostomi</taxon>
        <taxon>Actinopterygii</taxon>
        <taxon>Neopterygii</taxon>
        <taxon>Teleostei</taxon>
        <taxon>Ostariophysi</taxon>
        <taxon>Cypriniformes</taxon>
        <taxon>Cyprinidae</taxon>
        <taxon>Labeoninae</taxon>
        <taxon>Labeonini</taxon>
        <taxon>Cirrhinus</taxon>
    </lineage>
</organism>
<name>A0ABD0R546_CIRMR</name>
<protein>
    <submittedName>
        <fullName evidence="1">Uncharacterized protein</fullName>
    </submittedName>
</protein>